<dbReference type="Pfam" id="PF01266">
    <property type="entry name" value="DAO"/>
    <property type="match status" value="1"/>
</dbReference>
<feature type="domain" description="FAD dependent oxidoreductase" evidence="2">
    <location>
        <begin position="37"/>
        <end position="391"/>
    </location>
</feature>
<dbReference type="Proteomes" id="UP001589758">
    <property type="component" value="Unassembled WGS sequence"/>
</dbReference>
<dbReference type="EMBL" id="JBHLXE010000027">
    <property type="protein sequence ID" value="MFC0179083.1"/>
    <property type="molecule type" value="Genomic_DNA"/>
</dbReference>
<dbReference type="InterPro" id="IPR006076">
    <property type="entry name" value="FAD-dep_OxRdtase"/>
</dbReference>
<dbReference type="InterPro" id="IPR036188">
    <property type="entry name" value="FAD/NAD-bd_sf"/>
</dbReference>
<dbReference type="PANTHER" id="PTHR13847:SF281">
    <property type="entry name" value="FAD DEPENDENT OXIDOREDUCTASE DOMAIN-CONTAINING PROTEIN"/>
    <property type="match status" value="1"/>
</dbReference>
<accession>A0ABV6CCX3</accession>
<dbReference type="RefSeq" id="WP_385876176.1">
    <property type="nucleotide sequence ID" value="NZ_JBHLXE010000027.1"/>
</dbReference>
<sequence length="435" mass="48703">MENIITKDTVLNKNNYYEAGIAQRFNFPALTEEIATDCCIVGGGLAGISAAIELKLKGYSVTLLEANRIGFGASGRNGGQIIVGYSKDDDMIKKFSLSEAKAFWDISLAGVELINKRIENYGLECDYEKGYLFVANGPKKANELIKMMQQREQYYGYNHQELITKTELKNYIGSDSYENGVYDKLSGHFNPLKYLLGLTSVAKSMGVKIFENSPVITYKDEGNLIFKTVNGQCKSKFGLIAGNVYSNGYGEILPKKIARNILPVGTYITVTEPLDERLAKKLIPKRSAICNTNFQLDYFRLTPDNRLLFGGDVAIGSTVPRNYLDRVRRRMAAVFPELKESKIEYIWGGHVDVTMNQYPDFGKLSKNLYYLQGFSGHGVALAGIAGKLIADSISGDAEKFDKFKQIKHMPFYGGQYLQMPMLLAGLWYNKLKELF</sequence>
<evidence type="ECO:0000256" key="1">
    <source>
        <dbReference type="ARBA" id="ARBA00023002"/>
    </source>
</evidence>
<proteinExistence type="predicted"/>
<organism evidence="3 4">
    <name type="scientific">Thorsellia kenyensis</name>
    <dbReference type="NCBI Taxonomy" id="1549888"/>
    <lineage>
        <taxon>Bacteria</taxon>
        <taxon>Pseudomonadati</taxon>
        <taxon>Pseudomonadota</taxon>
        <taxon>Gammaproteobacteria</taxon>
        <taxon>Enterobacterales</taxon>
        <taxon>Thorselliaceae</taxon>
        <taxon>Thorsellia</taxon>
    </lineage>
</organism>
<name>A0ABV6CCX3_9GAMM</name>
<comment type="caution">
    <text evidence="3">The sequence shown here is derived from an EMBL/GenBank/DDBJ whole genome shotgun (WGS) entry which is preliminary data.</text>
</comment>
<dbReference type="EC" id="1.-.-.-" evidence="3"/>
<dbReference type="SUPFAM" id="SSF51971">
    <property type="entry name" value="Nucleotide-binding domain"/>
    <property type="match status" value="1"/>
</dbReference>
<keyword evidence="4" id="KW-1185">Reference proteome</keyword>
<dbReference type="Gene3D" id="3.30.9.10">
    <property type="entry name" value="D-Amino Acid Oxidase, subunit A, domain 2"/>
    <property type="match status" value="1"/>
</dbReference>
<protein>
    <submittedName>
        <fullName evidence="3">NAD(P)/FAD-dependent oxidoreductase</fullName>
        <ecNumber evidence="3">1.-.-.-</ecNumber>
    </submittedName>
</protein>
<keyword evidence="1 3" id="KW-0560">Oxidoreductase</keyword>
<reference evidence="3 4" key="1">
    <citation type="submission" date="2024-09" db="EMBL/GenBank/DDBJ databases">
        <authorList>
            <person name="Sun Q."/>
            <person name="Mori K."/>
        </authorList>
    </citation>
    <scope>NUCLEOTIDE SEQUENCE [LARGE SCALE GENOMIC DNA]</scope>
    <source>
        <strain evidence="3 4">CCM 8545</strain>
    </source>
</reference>
<dbReference type="Gene3D" id="3.50.50.60">
    <property type="entry name" value="FAD/NAD(P)-binding domain"/>
    <property type="match status" value="1"/>
</dbReference>
<evidence type="ECO:0000313" key="3">
    <source>
        <dbReference type="EMBL" id="MFC0179083.1"/>
    </source>
</evidence>
<evidence type="ECO:0000259" key="2">
    <source>
        <dbReference type="Pfam" id="PF01266"/>
    </source>
</evidence>
<evidence type="ECO:0000313" key="4">
    <source>
        <dbReference type="Proteomes" id="UP001589758"/>
    </source>
</evidence>
<dbReference type="PANTHER" id="PTHR13847">
    <property type="entry name" value="SARCOSINE DEHYDROGENASE-RELATED"/>
    <property type="match status" value="1"/>
</dbReference>
<gene>
    <name evidence="3" type="ORF">ACFFIT_03055</name>
</gene>
<dbReference type="GO" id="GO:0016491">
    <property type="term" value="F:oxidoreductase activity"/>
    <property type="evidence" value="ECO:0007669"/>
    <property type="project" value="UniProtKB-KW"/>
</dbReference>